<protein>
    <submittedName>
        <fullName evidence="2">Uncharacterized protein</fullName>
    </submittedName>
</protein>
<dbReference type="Proteomes" id="UP000887576">
    <property type="component" value="Unplaced"/>
</dbReference>
<reference evidence="2" key="1">
    <citation type="submission" date="2022-11" db="UniProtKB">
        <authorList>
            <consortium name="WormBaseParasite"/>
        </authorList>
    </citation>
    <scope>IDENTIFICATION</scope>
</reference>
<name>A0AC34QDF5_9BILA</name>
<sequence length="145" mass="15931">MFSFFGLIIVYATFYILMPSLMIICAKKQEANPVEVDVTLNSSRTSPMLSIATPVNSATTPTAKEPEKVRPTKSEPKPSPQQAASDAKTNRKKTAPSSAKKTQEESQDPDLYPEIKRLPSKPNHGYLCRTINGESDADTITDDNL</sequence>
<evidence type="ECO:0000313" key="1">
    <source>
        <dbReference type="Proteomes" id="UP000887576"/>
    </source>
</evidence>
<accession>A0AC34QDF5</accession>
<proteinExistence type="predicted"/>
<dbReference type="WBParaSite" id="JU765_v2.g15255.t1">
    <property type="protein sequence ID" value="JU765_v2.g15255.t1"/>
    <property type="gene ID" value="JU765_v2.g15255"/>
</dbReference>
<evidence type="ECO:0000313" key="2">
    <source>
        <dbReference type="WBParaSite" id="JU765_v2.g15255.t1"/>
    </source>
</evidence>
<organism evidence="1 2">
    <name type="scientific">Panagrolaimus sp. JU765</name>
    <dbReference type="NCBI Taxonomy" id="591449"/>
    <lineage>
        <taxon>Eukaryota</taxon>
        <taxon>Metazoa</taxon>
        <taxon>Ecdysozoa</taxon>
        <taxon>Nematoda</taxon>
        <taxon>Chromadorea</taxon>
        <taxon>Rhabditida</taxon>
        <taxon>Tylenchina</taxon>
        <taxon>Panagrolaimomorpha</taxon>
        <taxon>Panagrolaimoidea</taxon>
        <taxon>Panagrolaimidae</taxon>
        <taxon>Panagrolaimus</taxon>
    </lineage>
</organism>